<dbReference type="EC" id="5.1.1.18" evidence="14"/>
<dbReference type="PANTHER" id="PTHR48078:SF19">
    <property type="entry name" value="ACT DOMAIN-CONTAINING PROTEIN"/>
    <property type="match status" value="1"/>
</dbReference>
<dbReference type="GO" id="GO:0005524">
    <property type="term" value="F:ATP binding"/>
    <property type="evidence" value="ECO:0007669"/>
    <property type="project" value="UniProtKB-ARBA"/>
</dbReference>
<dbReference type="Pfam" id="PF00291">
    <property type="entry name" value="PALP"/>
    <property type="match status" value="1"/>
</dbReference>
<keyword evidence="4" id="KW-0663">Pyridoxal phosphate</keyword>
<dbReference type="InterPro" id="IPR044561">
    <property type="entry name" value="ACT_ThrD-II-like"/>
</dbReference>
<dbReference type="InterPro" id="IPR036052">
    <property type="entry name" value="TrpB-like_PALP_sf"/>
</dbReference>
<dbReference type="GO" id="GO:0003941">
    <property type="term" value="F:L-serine ammonia-lyase activity"/>
    <property type="evidence" value="ECO:0007669"/>
    <property type="project" value="UniProtKB-EC"/>
</dbReference>
<keyword evidence="5 20" id="KW-0456">Lyase</keyword>
<comment type="function">
    <text evidence="12">Catalyzes the synthesis of D-serine from L-serine. D-serine is a key coagonist with glutamate at NMDA receptors. Has dehydratase activity towards both L-serine and D-serine.</text>
</comment>
<dbReference type="GO" id="GO:0009097">
    <property type="term" value="P:isoleucine biosynthetic process"/>
    <property type="evidence" value="ECO:0007669"/>
    <property type="project" value="TreeGrafter"/>
</dbReference>
<dbReference type="InterPro" id="IPR001926">
    <property type="entry name" value="TrpB-like_PALP"/>
</dbReference>
<organism evidence="20">
    <name type="scientific">Cacopsylla melanoneura</name>
    <dbReference type="NCBI Taxonomy" id="428564"/>
    <lineage>
        <taxon>Eukaryota</taxon>
        <taxon>Metazoa</taxon>
        <taxon>Ecdysozoa</taxon>
        <taxon>Arthropoda</taxon>
        <taxon>Hexapoda</taxon>
        <taxon>Insecta</taxon>
        <taxon>Pterygota</taxon>
        <taxon>Neoptera</taxon>
        <taxon>Paraneoptera</taxon>
        <taxon>Hemiptera</taxon>
        <taxon>Sternorrhyncha</taxon>
        <taxon>Psylloidea</taxon>
        <taxon>Psyllidae</taxon>
        <taxon>Psyllinae</taxon>
        <taxon>Cacopsylla</taxon>
    </lineage>
</organism>
<dbReference type="GO" id="GO:0030170">
    <property type="term" value="F:pyridoxal phosphate binding"/>
    <property type="evidence" value="ECO:0007669"/>
    <property type="project" value="UniProtKB-ARBA"/>
</dbReference>
<evidence type="ECO:0000256" key="1">
    <source>
        <dbReference type="ARBA" id="ARBA00001933"/>
    </source>
</evidence>
<dbReference type="EMBL" id="HBUF01168557">
    <property type="protein sequence ID" value="CAG6651648.1"/>
    <property type="molecule type" value="Transcribed_RNA"/>
</dbReference>
<evidence type="ECO:0000256" key="18">
    <source>
        <dbReference type="ARBA" id="ARBA00081761"/>
    </source>
</evidence>
<comment type="catalytic activity">
    <reaction evidence="9">
        <text>L-serine = pyruvate + NH4(+)</text>
        <dbReference type="Rhea" id="RHEA:19169"/>
        <dbReference type="ChEBI" id="CHEBI:15361"/>
        <dbReference type="ChEBI" id="CHEBI:28938"/>
        <dbReference type="ChEBI" id="CHEBI:33384"/>
        <dbReference type="EC" id="4.3.1.17"/>
    </reaction>
</comment>
<evidence type="ECO:0000259" key="19">
    <source>
        <dbReference type="Pfam" id="PF00291"/>
    </source>
</evidence>
<protein>
    <recommendedName>
        <fullName evidence="15">Serine racemase</fullName>
        <ecNumber evidence="3">4.3.1.17</ecNumber>
        <ecNumber evidence="13">4.3.1.18</ecNumber>
        <ecNumber evidence="14">5.1.1.18</ecNumber>
    </recommendedName>
    <alternativeName>
        <fullName evidence="16">D-serine ammonia-lyase</fullName>
    </alternativeName>
    <alternativeName>
        <fullName evidence="18">D-serine dehydratase</fullName>
    </alternativeName>
    <alternativeName>
        <fullName evidence="17">L-serine ammonia-lyase</fullName>
    </alternativeName>
    <alternativeName>
        <fullName evidence="7">L-serine deaminase</fullName>
    </alternativeName>
    <alternativeName>
        <fullName evidence="6">L-serine dehydratase</fullName>
    </alternativeName>
    <alternativeName>
        <fullName evidence="8">L-threonine dehydratase</fullName>
    </alternativeName>
</protein>
<dbReference type="EMBL" id="HBUF01255853">
    <property type="protein sequence ID" value="CAG6681482.1"/>
    <property type="molecule type" value="Transcribed_RNA"/>
</dbReference>
<comment type="catalytic activity">
    <reaction evidence="10">
        <text>D-serine = pyruvate + NH4(+)</text>
        <dbReference type="Rhea" id="RHEA:13977"/>
        <dbReference type="ChEBI" id="CHEBI:15361"/>
        <dbReference type="ChEBI" id="CHEBI:28938"/>
        <dbReference type="ChEBI" id="CHEBI:35247"/>
        <dbReference type="EC" id="4.3.1.18"/>
    </reaction>
</comment>
<reference evidence="20" key="1">
    <citation type="submission" date="2021-05" db="EMBL/GenBank/DDBJ databases">
        <authorList>
            <person name="Alioto T."/>
            <person name="Alioto T."/>
            <person name="Gomez Garrido J."/>
        </authorList>
    </citation>
    <scope>NUCLEOTIDE SEQUENCE</scope>
</reference>
<evidence type="ECO:0000256" key="15">
    <source>
        <dbReference type="ARBA" id="ARBA00070760"/>
    </source>
</evidence>
<dbReference type="FunFam" id="3.40.50.1100:FF:000007">
    <property type="entry name" value="L-threonine dehydratase catabolic TdcB"/>
    <property type="match status" value="1"/>
</dbReference>
<evidence type="ECO:0000256" key="4">
    <source>
        <dbReference type="ARBA" id="ARBA00022898"/>
    </source>
</evidence>
<evidence type="ECO:0000256" key="9">
    <source>
        <dbReference type="ARBA" id="ARBA00049406"/>
    </source>
</evidence>
<evidence type="ECO:0000313" key="20">
    <source>
        <dbReference type="EMBL" id="CAG6681477.1"/>
    </source>
</evidence>
<feature type="domain" description="Tryptophan synthase beta chain-like PALP" evidence="19">
    <location>
        <begin position="37"/>
        <end position="325"/>
    </location>
</feature>
<dbReference type="FunFam" id="3.40.50.1100:FF:000041">
    <property type="entry name" value="Threonine ammonia-lyase, variant"/>
    <property type="match status" value="1"/>
</dbReference>
<sequence length="440" mass="47484">MSELNGDEQEMADPYCLESNPRQLKFADITSAAYKIKDGIVMTPCMKSHLSDLTKMEIFLKKDFFQVTGSFKERGACYALLMLSEEQKTQGVISASLGNHAQALCYHGNRLNIRVTVVMPIQAPIMKIQACRRFGATVIVEGADMKEAKIIALKKGHELGLTYINGYDHPDIMAGQGTVGLEIVDQVSNIDAIIVPVGGGGLVAGVALAVKTLYPNIKIYGVESDRCASFSTALKHGKPTPVTVQPTLADGLAVPLVGWNAFVTAAPLIDKMVVVGEEWIAMAILRLVEMEKCVVEGAGASGLAAILSGQCDELVGKRVVLPLCGGNIDTTILGRCIERGLAADGRLVKFSVNLSDRPGGIAELCTILASVGVSIKDIMHERAWVTRDVFSVKVKVMCETRDMDHVKILKDVIHQNYNIVSFGDIPTPPKIDANARDEDM</sequence>
<evidence type="ECO:0000256" key="2">
    <source>
        <dbReference type="ARBA" id="ARBA00010869"/>
    </source>
</evidence>
<comment type="catalytic activity">
    <reaction evidence="11">
        <text>L-serine = D-serine</text>
        <dbReference type="Rhea" id="RHEA:10980"/>
        <dbReference type="ChEBI" id="CHEBI:33384"/>
        <dbReference type="ChEBI" id="CHEBI:35247"/>
        <dbReference type="EC" id="5.1.1.18"/>
    </reaction>
</comment>
<evidence type="ECO:0000256" key="14">
    <source>
        <dbReference type="ARBA" id="ARBA00066592"/>
    </source>
</evidence>
<dbReference type="EMBL" id="HBUF01255850">
    <property type="protein sequence ID" value="CAG6681474.1"/>
    <property type="molecule type" value="Transcribed_RNA"/>
</dbReference>
<dbReference type="EMBL" id="HBUF01255852">
    <property type="protein sequence ID" value="CAG6681480.1"/>
    <property type="molecule type" value="Transcribed_RNA"/>
</dbReference>
<evidence type="ECO:0000256" key="10">
    <source>
        <dbReference type="ARBA" id="ARBA00050422"/>
    </source>
</evidence>
<dbReference type="EC" id="4.3.1.17" evidence="3"/>
<dbReference type="CDD" id="cd01562">
    <property type="entry name" value="Thr-dehyd"/>
    <property type="match status" value="1"/>
</dbReference>
<dbReference type="EC" id="4.3.1.18" evidence="13"/>
<evidence type="ECO:0000256" key="12">
    <source>
        <dbReference type="ARBA" id="ARBA00056426"/>
    </source>
</evidence>
<comment type="similarity">
    <text evidence="2">Belongs to the serine/threonine dehydratase family.</text>
</comment>
<comment type="cofactor">
    <cofactor evidence="1">
        <name>pyridoxal 5'-phosphate</name>
        <dbReference type="ChEBI" id="CHEBI:597326"/>
    </cofactor>
</comment>
<dbReference type="EMBL" id="HBUF01356540">
    <property type="protein sequence ID" value="CAG6717856.1"/>
    <property type="molecule type" value="Transcribed_RNA"/>
</dbReference>
<dbReference type="GO" id="GO:0004794">
    <property type="term" value="F:threonine deaminase activity"/>
    <property type="evidence" value="ECO:0007669"/>
    <property type="project" value="TreeGrafter"/>
</dbReference>
<dbReference type="Gene3D" id="3.40.50.1100">
    <property type="match status" value="2"/>
</dbReference>
<dbReference type="PANTHER" id="PTHR48078">
    <property type="entry name" value="THREONINE DEHYDRATASE, MITOCHONDRIAL-RELATED"/>
    <property type="match status" value="1"/>
</dbReference>
<evidence type="ECO:0000256" key="7">
    <source>
        <dbReference type="ARBA" id="ARBA00041766"/>
    </source>
</evidence>
<dbReference type="EMBL" id="HBUF01255854">
    <property type="protein sequence ID" value="CAG6681484.1"/>
    <property type="molecule type" value="Transcribed_RNA"/>
</dbReference>
<evidence type="ECO:0000256" key="17">
    <source>
        <dbReference type="ARBA" id="ARBA00081060"/>
    </source>
</evidence>
<dbReference type="GO" id="GO:0008721">
    <property type="term" value="F:D-serine ammonia-lyase activity"/>
    <property type="evidence" value="ECO:0007669"/>
    <property type="project" value="UniProtKB-EC"/>
</dbReference>
<name>A0A8D8TBX1_9HEMI</name>
<dbReference type="CDD" id="cd04886">
    <property type="entry name" value="ACT_ThrD-II-like"/>
    <property type="match status" value="1"/>
</dbReference>
<dbReference type="EMBL" id="HBUF01255851">
    <property type="protein sequence ID" value="CAG6681477.1"/>
    <property type="molecule type" value="Transcribed_RNA"/>
</dbReference>
<evidence type="ECO:0000256" key="13">
    <source>
        <dbReference type="ARBA" id="ARBA00066349"/>
    </source>
</evidence>
<dbReference type="GO" id="GO:0006565">
    <property type="term" value="P:L-serine catabolic process"/>
    <property type="evidence" value="ECO:0007669"/>
    <property type="project" value="TreeGrafter"/>
</dbReference>
<evidence type="ECO:0000256" key="8">
    <source>
        <dbReference type="ARBA" id="ARBA00042605"/>
    </source>
</evidence>
<evidence type="ECO:0000256" key="16">
    <source>
        <dbReference type="ARBA" id="ARBA00076108"/>
    </source>
</evidence>
<dbReference type="EMBL" id="HBUF01620665">
    <property type="protein sequence ID" value="CAG6780886.1"/>
    <property type="molecule type" value="Transcribed_RNA"/>
</dbReference>
<dbReference type="GO" id="GO:0006567">
    <property type="term" value="P:L-threonine catabolic process"/>
    <property type="evidence" value="ECO:0007669"/>
    <property type="project" value="TreeGrafter"/>
</dbReference>
<evidence type="ECO:0000256" key="6">
    <source>
        <dbReference type="ARBA" id="ARBA00031418"/>
    </source>
</evidence>
<dbReference type="SUPFAM" id="SSF53686">
    <property type="entry name" value="Tryptophan synthase beta subunit-like PLP-dependent enzymes"/>
    <property type="match status" value="1"/>
</dbReference>
<evidence type="ECO:0000256" key="5">
    <source>
        <dbReference type="ARBA" id="ARBA00023239"/>
    </source>
</evidence>
<dbReference type="GO" id="GO:0070178">
    <property type="term" value="P:D-serine metabolic process"/>
    <property type="evidence" value="ECO:0007669"/>
    <property type="project" value="UniProtKB-ARBA"/>
</dbReference>
<evidence type="ECO:0000256" key="11">
    <source>
        <dbReference type="ARBA" id="ARBA00051769"/>
    </source>
</evidence>
<evidence type="ECO:0000256" key="3">
    <source>
        <dbReference type="ARBA" id="ARBA00012093"/>
    </source>
</evidence>
<dbReference type="AlphaFoldDB" id="A0A8D8TBX1"/>
<proteinExistence type="inferred from homology"/>
<dbReference type="InterPro" id="IPR050147">
    <property type="entry name" value="Ser/Thr_Dehydratase"/>
</dbReference>
<accession>A0A8D8TBX1</accession>
<dbReference type="GO" id="GO:0030378">
    <property type="term" value="F:serine racemase activity"/>
    <property type="evidence" value="ECO:0007669"/>
    <property type="project" value="UniProtKB-EC"/>
</dbReference>